<protein>
    <submittedName>
        <fullName evidence="1">Uncharacterized protein</fullName>
    </submittedName>
</protein>
<evidence type="ECO:0000313" key="1">
    <source>
        <dbReference type="EMBL" id="MET1257336.1"/>
    </source>
</evidence>
<proteinExistence type="predicted"/>
<dbReference type="EMBL" id="JBEVCJ010000047">
    <property type="protein sequence ID" value="MET1257336.1"/>
    <property type="molecule type" value="Genomic_DNA"/>
</dbReference>
<evidence type="ECO:0000313" key="2">
    <source>
        <dbReference type="Proteomes" id="UP001548189"/>
    </source>
</evidence>
<sequence>MNRLEKDGVEVNAIRGHWYANSGSSNFEKFDSLIQSGMPKNQAAFETWTGQRAFEYGFTNIKSIEESLFGHYTVFFTK</sequence>
<comment type="caution">
    <text evidence="1">The sequence shown here is derived from an EMBL/GenBank/DDBJ whole genome shotgun (WGS) entry which is preliminary data.</text>
</comment>
<gene>
    <name evidence="1" type="ORF">ABVT43_19515</name>
</gene>
<reference evidence="1 2" key="1">
    <citation type="submission" date="2024-06" db="EMBL/GenBank/DDBJ databases">
        <authorList>
            <person name="Li F."/>
        </authorList>
    </citation>
    <scope>NUCLEOTIDE SEQUENCE [LARGE SCALE GENOMIC DNA]</scope>
    <source>
        <strain evidence="1 2">GXAS 311</strain>
    </source>
</reference>
<accession>A0ABV2BZJ8</accession>
<dbReference type="Proteomes" id="UP001548189">
    <property type="component" value="Unassembled WGS sequence"/>
</dbReference>
<organism evidence="1 2">
    <name type="scientific">Aliikangiella maris</name>
    <dbReference type="NCBI Taxonomy" id="3162458"/>
    <lineage>
        <taxon>Bacteria</taxon>
        <taxon>Pseudomonadati</taxon>
        <taxon>Pseudomonadota</taxon>
        <taxon>Gammaproteobacteria</taxon>
        <taxon>Oceanospirillales</taxon>
        <taxon>Pleioneaceae</taxon>
        <taxon>Aliikangiella</taxon>
    </lineage>
</organism>
<name>A0ABV2BZJ8_9GAMM</name>
<keyword evidence="2" id="KW-1185">Reference proteome</keyword>